<gene>
    <name evidence="2" type="ORF">ACFSNC_18870</name>
</gene>
<protein>
    <submittedName>
        <fullName evidence="2">MoaD/ThiS family protein</fullName>
    </submittedName>
</protein>
<name>A0ABW4Z2K6_9HYPH</name>
<feature type="region of interest" description="Disordered" evidence="1">
    <location>
        <begin position="1"/>
        <end position="20"/>
    </location>
</feature>
<keyword evidence="3" id="KW-1185">Reference proteome</keyword>
<dbReference type="EMBL" id="JBHUHD010000001">
    <property type="protein sequence ID" value="MFD2142473.1"/>
    <property type="molecule type" value="Genomic_DNA"/>
</dbReference>
<dbReference type="Proteomes" id="UP001597299">
    <property type="component" value="Unassembled WGS sequence"/>
</dbReference>
<dbReference type="Gene3D" id="3.10.20.30">
    <property type="match status" value="1"/>
</dbReference>
<dbReference type="RefSeq" id="WP_213353890.1">
    <property type="nucleotide sequence ID" value="NZ_JAHBGB010000037.1"/>
</dbReference>
<dbReference type="InterPro" id="IPR016155">
    <property type="entry name" value="Mopterin_synth/thiamin_S_b"/>
</dbReference>
<evidence type="ECO:0000313" key="2">
    <source>
        <dbReference type="EMBL" id="MFD2142473.1"/>
    </source>
</evidence>
<organism evidence="2 3">
    <name type="scientific">Ancylobacter oerskovii</name>
    <dbReference type="NCBI Taxonomy" id="459519"/>
    <lineage>
        <taxon>Bacteria</taxon>
        <taxon>Pseudomonadati</taxon>
        <taxon>Pseudomonadota</taxon>
        <taxon>Alphaproteobacteria</taxon>
        <taxon>Hyphomicrobiales</taxon>
        <taxon>Xanthobacteraceae</taxon>
        <taxon>Ancylobacter</taxon>
    </lineage>
</organism>
<evidence type="ECO:0000256" key="1">
    <source>
        <dbReference type="SAM" id="MobiDB-lite"/>
    </source>
</evidence>
<proteinExistence type="predicted"/>
<dbReference type="InterPro" id="IPR012675">
    <property type="entry name" value="Beta-grasp_dom_sf"/>
</dbReference>
<reference evidence="3" key="1">
    <citation type="journal article" date="2019" name="Int. J. Syst. Evol. Microbiol.">
        <title>The Global Catalogue of Microorganisms (GCM) 10K type strain sequencing project: providing services to taxonomists for standard genome sequencing and annotation.</title>
        <authorList>
            <consortium name="The Broad Institute Genomics Platform"/>
            <consortium name="The Broad Institute Genome Sequencing Center for Infectious Disease"/>
            <person name="Wu L."/>
            <person name="Ma J."/>
        </authorList>
    </citation>
    <scope>NUCLEOTIDE SEQUENCE [LARGE SCALE GENOMIC DNA]</scope>
    <source>
        <strain evidence="3">CCM 7435</strain>
    </source>
</reference>
<dbReference type="SUPFAM" id="SSF54285">
    <property type="entry name" value="MoaD/ThiS"/>
    <property type="match status" value="1"/>
</dbReference>
<sequence length="106" mass="11278">MGRQAGQDAPQERSATGPAPVLVRLPPHLVILFPGAERRVSLGAGSVAEMVEGLDALWPGMRERICDETPAIRRHINVFVDGRRATLSTPLRPGADVFVITAISGG</sequence>
<comment type="caution">
    <text evidence="2">The sequence shown here is derived from an EMBL/GenBank/DDBJ whole genome shotgun (WGS) entry which is preliminary data.</text>
</comment>
<dbReference type="PANTHER" id="PTHR38031:SF1">
    <property type="entry name" value="SULFUR CARRIER PROTEIN CYSO"/>
    <property type="match status" value="1"/>
</dbReference>
<evidence type="ECO:0000313" key="3">
    <source>
        <dbReference type="Proteomes" id="UP001597299"/>
    </source>
</evidence>
<dbReference type="PANTHER" id="PTHR38031">
    <property type="entry name" value="SULFUR CARRIER PROTEIN SLR0821-RELATED"/>
    <property type="match status" value="1"/>
</dbReference>
<dbReference type="InterPro" id="IPR052045">
    <property type="entry name" value="Sulfur_Carrier/Prot_Modifier"/>
</dbReference>
<accession>A0ABW4Z2K6</accession>